<dbReference type="KEGG" id="hms:HMU13970"/>
<dbReference type="EMBL" id="FN555004">
    <property type="protein sequence ID" value="CBG40650.1"/>
    <property type="molecule type" value="Genomic_DNA"/>
</dbReference>
<dbReference type="HOGENOM" id="CLU_019053_0_0_7"/>
<name>D3UJH4_HELM1</name>
<evidence type="ECO:0000313" key="3">
    <source>
        <dbReference type="Proteomes" id="UP000001522"/>
    </source>
</evidence>
<evidence type="ECO:0000313" key="2">
    <source>
        <dbReference type="EMBL" id="CBG40650.1"/>
    </source>
</evidence>
<proteinExistence type="predicted"/>
<dbReference type="eggNOG" id="COG0457">
    <property type="taxonomic scope" value="Bacteria"/>
</dbReference>
<dbReference type="RefSeq" id="WP_013023716.1">
    <property type="nucleotide sequence ID" value="NC_013949.1"/>
</dbReference>
<evidence type="ECO:0000259" key="1">
    <source>
        <dbReference type="Pfam" id="PF24323"/>
    </source>
</evidence>
<accession>D3UJH4</accession>
<dbReference type="Gene3D" id="1.25.40.10">
    <property type="entry name" value="Tetratricopeptide repeat domain"/>
    <property type="match status" value="2"/>
</dbReference>
<dbReference type="InterPro" id="IPR011990">
    <property type="entry name" value="TPR-like_helical_dom_sf"/>
</dbReference>
<dbReference type="SUPFAM" id="SSF48452">
    <property type="entry name" value="TPR-like"/>
    <property type="match status" value="2"/>
</dbReference>
<protein>
    <submittedName>
        <fullName evidence="2">Putative paralysed flagellum protein, PflA</fullName>
    </submittedName>
</protein>
<dbReference type="Proteomes" id="UP000001522">
    <property type="component" value="Chromosome"/>
</dbReference>
<feature type="domain" description="DUF7494" evidence="1">
    <location>
        <begin position="17"/>
        <end position="132"/>
    </location>
</feature>
<dbReference type="AlphaFoldDB" id="D3UJH4"/>
<organism evidence="2 3">
    <name type="scientific">Helicobacter mustelae (strain ATCC 43772 / CCUG 25715 / CIP 103759 / LMG 18044 / NCTC 12198 / R85-136P)</name>
    <name type="common">Campylobacter mustelae</name>
    <dbReference type="NCBI Taxonomy" id="679897"/>
    <lineage>
        <taxon>Bacteria</taxon>
        <taxon>Pseudomonadati</taxon>
        <taxon>Campylobacterota</taxon>
        <taxon>Epsilonproteobacteria</taxon>
        <taxon>Campylobacterales</taxon>
        <taxon>Helicobacteraceae</taxon>
        <taxon>Helicobacter</taxon>
    </lineage>
</organism>
<gene>
    <name evidence="2" type="primary">pflA</name>
    <name evidence="2" type="ordered locus">HMU13970</name>
</gene>
<dbReference type="Pfam" id="PF13432">
    <property type="entry name" value="TPR_16"/>
    <property type="match status" value="1"/>
</dbReference>
<dbReference type="Pfam" id="PF24323">
    <property type="entry name" value="DUF7494"/>
    <property type="match status" value="1"/>
</dbReference>
<reference evidence="2 3" key="1">
    <citation type="journal article" date="2010" name="BMC Genomics">
        <title>Comparative genomics and proteomics of Helicobacter mustelae, an ulcerogenic and carcinogenic gastric pathogen.</title>
        <authorList>
            <person name="O'Toole P.W."/>
            <person name="Snelling W.J."/>
            <person name="Canchaya C."/>
            <person name="Forde B.M."/>
            <person name="Hardie K.R."/>
            <person name="Josenhans C."/>
            <person name="Graham R.L.J."/>
            <person name="McMullan G."/>
            <person name="Parkhill J."/>
            <person name="Belda E."/>
            <person name="Bentley S.D."/>
        </authorList>
    </citation>
    <scope>NUCLEOTIDE SEQUENCE [LARGE SCALE GENOMIC DNA]</scope>
    <source>
        <strain evidence="3">ATCC 43772 / LMG 18044 / NCTC 12198 / 12198</strain>
    </source>
</reference>
<dbReference type="InterPro" id="IPR055917">
    <property type="entry name" value="DUF7494"/>
</dbReference>
<keyword evidence="3" id="KW-1185">Reference proteome</keyword>
<dbReference type="STRING" id="679897.HMU13970"/>
<sequence length="774" mass="88839">MRKIACFFFLMVWAHALKVDITYGREQNSPFSIITLTHAKPFACQTLSREDYSSDIIECIIKETPEAGFLPFDTNFFEVSYEMVDQKFHLIIKSKKHQRLLFIPDDIQDSGFFVQRRDKFSRTWQIVGYEKKLPFLSEKKPLGINFPISLSRQKYPFVGEIGVDKNPMNTNLGADYAEYLKVKDLVDSQSYRAALNNIANAFKKYPKTLFAKDFLFFQIKALYHLKRYDSAIDYANAWLKNYSSDTSVPEMLYLVANSYARLRFPSESNYYYRRIIDEYPGNRFAALSKIKIANMFAGGSNVGLARLYYSQAYQEAKNLNDAVDIAMEWALFEIQSNSLANARDLFEKSFHANPKYFTEHQDQTLNLLGVLKEHKMDDIAAKIAQYFVDHINKQEANYEKVLFLLGELYEGAGQFDRAHVANLAYLKEYDGLVGAKEVQRRDDNLLFELSGSAKEKLDRYDVILQKYPSTPEAKKAAHLKAELLLKEKDYLAVLAMKDLLKQDKGPYNSALSALINQDMQENRCAIAAQYLGEISDFSEIKDKLKTFDCLYELNLNAKANLLAKSQIQDKNSKDYLPWLYRYAKNLYKLGKYQDSILASRDVLAIARAENAKQYEDILFTLFDALALSNLPEATNIYGSLEQNFPNDPRMLSVYFALLNQKDIINSAKLVYATKLYDLQKSLHSSDYSPFVDFMLIDALKQGGDNARAYEVATKLIAQKLSDPNKQRALYIKADLEIKQGKKKQASATLKQCTDIAEQSSWKTLCAQSKDLLKE</sequence>